<dbReference type="AlphaFoldDB" id="A0A5C3KDF7"/>
<dbReference type="Proteomes" id="UP000307440">
    <property type="component" value="Unassembled WGS sequence"/>
</dbReference>
<dbReference type="Pfam" id="PF11915">
    <property type="entry name" value="DUF3433"/>
    <property type="match status" value="1"/>
</dbReference>
<keyword evidence="4" id="KW-1185">Reference proteome</keyword>
<feature type="transmembrane region" description="Helical" evidence="2">
    <location>
        <begin position="538"/>
        <end position="560"/>
    </location>
</feature>
<feature type="transmembrane region" description="Helical" evidence="2">
    <location>
        <begin position="88"/>
        <end position="116"/>
    </location>
</feature>
<reference evidence="3 4" key="1">
    <citation type="journal article" date="2019" name="Nat. Ecol. Evol.">
        <title>Megaphylogeny resolves global patterns of mushroom evolution.</title>
        <authorList>
            <person name="Varga T."/>
            <person name="Krizsan K."/>
            <person name="Foldi C."/>
            <person name="Dima B."/>
            <person name="Sanchez-Garcia M."/>
            <person name="Sanchez-Ramirez S."/>
            <person name="Szollosi G.J."/>
            <person name="Szarkandi J.G."/>
            <person name="Papp V."/>
            <person name="Albert L."/>
            <person name="Andreopoulos W."/>
            <person name="Angelini C."/>
            <person name="Antonin V."/>
            <person name="Barry K.W."/>
            <person name="Bougher N.L."/>
            <person name="Buchanan P."/>
            <person name="Buyck B."/>
            <person name="Bense V."/>
            <person name="Catcheside P."/>
            <person name="Chovatia M."/>
            <person name="Cooper J."/>
            <person name="Damon W."/>
            <person name="Desjardin D."/>
            <person name="Finy P."/>
            <person name="Geml J."/>
            <person name="Haridas S."/>
            <person name="Hughes K."/>
            <person name="Justo A."/>
            <person name="Karasinski D."/>
            <person name="Kautmanova I."/>
            <person name="Kiss B."/>
            <person name="Kocsube S."/>
            <person name="Kotiranta H."/>
            <person name="LaButti K.M."/>
            <person name="Lechner B.E."/>
            <person name="Liimatainen K."/>
            <person name="Lipzen A."/>
            <person name="Lukacs Z."/>
            <person name="Mihaltcheva S."/>
            <person name="Morgado L.N."/>
            <person name="Niskanen T."/>
            <person name="Noordeloos M.E."/>
            <person name="Ohm R.A."/>
            <person name="Ortiz-Santana B."/>
            <person name="Ovrebo C."/>
            <person name="Racz N."/>
            <person name="Riley R."/>
            <person name="Savchenko A."/>
            <person name="Shiryaev A."/>
            <person name="Soop K."/>
            <person name="Spirin V."/>
            <person name="Szebenyi C."/>
            <person name="Tomsovsky M."/>
            <person name="Tulloss R.E."/>
            <person name="Uehling J."/>
            <person name="Grigoriev I.V."/>
            <person name="Vagvolgyi C."/>
            <person name="Papp T."/>
            <person name="Martin F.M."/>
            <person name="Miettinen O."/>
            <person name="Hibbett D.S."/>
            <person name="Nagy L.G."/>
        </authorList>
    </citation>
    <scope>NUCLEOTIDE SEQUENCE [LARGE SCALE GENOMIC DNA]</scope>
    <source>
        <strain evidence="3 4">CBS 121175</strain>
    </source>
</reference>
<gene>
    <name evidence="3" type="ORF">FA15DRAFT_675549</name>
</gene>
<evidence type="ECO:0000256" key="1">
    <source>
        <dbReference type="SAM" id="MobiDB-lite"/>
    </source>
</evidence>
<evidence type="ECO:0000313" key="4">
    <source>
        <dbReference type="Proteomes" id="UP000307440"/>
    </source>
</evidence>
<dbReference type="PANTHER" id="PTHR37544:SF3">
    <property type="entry name" value="SPRAY"/>
    <property type="match status" value="1"/>
</dbReference>
<sequence length="673" mass="73038">MSLARDTGTSLSPHARSQKYVSLASEDGSHVRTNTLYTDSEPTLYSPSPASPATLRDSRHYKDTTYLIPGQGSRSPPPSKPRPPYEPLILNIILVFGTPLVMFSLGLAIEILAALSRSRGGFAIPRDKIPTIFGDVSAQFLVSFLPTFLVLPSALLWRELDWMLRSYQPFLTLFHGNASAEETVLLDYVKPSPLLALGRALKYKHRIIFVSSFTAVLTYLFVPLTGALLQIRPTAQIGAWSATRTETIGRAPDIANLQAFLAAAGYADYAVLQKIDVEPEFIRGPWATSKFTFPTDPLLNATLTVTTHGLRTNVNCSNPIAPPTLDFVGTPLVTITSRSINNCIANDTFSLNDGNDQSGVVRVPCPGAAADLEPQFQPIMFWFTHLRPGATELAVRTVFCAPIVTGTTAKVVSRVATGLIATMEKVSDEAPFNDVLNGANSGKFWNGLFFEPTTNNVIQARETAINLMVPTAIINRLEQRAQSIDEGFAQPNGVLDATSFVYTKYLTTAAKAIYFVPANATLEAEVNSIVSRLWVDPLPAHTLAAILLLTGIAGTILHLLNRRQRLKIPMSAQPGTIAATVALTSRSQWGQILSAQDDILTMEKKLEGMKFGMDQETGAIIAEDYGIDLAVPDREALEVRMSLMSKVSPQESSSFAAFQVAAGFKPWTASSSS</sequence>
<keyword evidence="2" id="KW-0472">Membrane</keyword>
<dbReference type="EMBL" id="ML210430">
    <property type="protein sequence ID" value="TFK18109.1"/>
    <property type="molecule type" value="Genomic_DNA"/>
</dbReference>
<dbReference type="STRING" id="230819.A0A5C3KDF7"/>
<accession>A0A5C3KDF7</accession>
<evidence type="ECO:0000313" key="3">
    <source>
        <dbReference type="EMBL" id="TFK18109.1"/>
    </source>
</evidence>
<proteinExistence type="predicted"/>
<organism evidence="3 4">
    <name type="scientific">Coprinopsis marcescibilis</name>
    <name type="common">Agaric fungus</name>
    <name type="synonym">Psathyrella marcescibilis</name>
    <dbReference type="NCBI Taxonomy" id="230819"/>
    <lineage>
        <taxon>Eukaryota</taxon>
        <taxon>Fungi</taxon>
        <taxon>Dikarya</taxon>
        <taxon>Basidiomycota</taxon>
        <taxon>Agaricomycotina</taxon>
        <taxon>Agaricomycetes</taxon>
        <taxon>Agaricomycetidae</taxon>
        <taxon>Agaricales</taxon>
        <taxon>Agaricineae</taxon>
        <taxon>Psathyrellaceae</taxon>
        <taxon>Coprinopsis</taxon>
    </lineage>
</organism>
<dbReference type="PANTHER" id="PTHR37544">
    <property type="entry name" value="SPRAY-RELATED"/>
    <property type="match status" value="1"/>
</dbReference>
<name>A0A5C3KDF7_COPMA</name>
<keyword evidence="2" id="KW-1133">Transmembrane helix</keyword>
<keyword evidence="2" id="KW-0812">Transmembrane</keyword>
<protein>
    <submittedName>
        <fullName evidence="3">Uncharacterized protein</fullName>
    </submittedName>
</protein>
<feature type="transmembrane region" description="Helical" evidence="2">
    <location>
        <begin position="136"/>
        <end position="157"/>
    </location>
</feature>
<feature type="region of interest" description="Disordered" evidence="1">
    <location>
        <begin position="1"/>
        <end position="56"/>
    </location>
</feature>
<dbReference type="InterPro" id="IPR021840">
    <property type="entry name" value="DUF3433"/>
</dbReference>
<dbReference type="OrthoDB" id="3248909at2759"/>
<evidence type="ECO:0000256" key="2">
    <source>
        <dbReference type="SAM" id="Phobius"/>
    </source>
</evidence>
<feature type="transmembrane region" description="Helical" evidence="2">
    <location>
        <begin position="207"/>
        <end position="229"/>
    </location>
</feature>
<feature type="compositionally biased region" description="Polar residues" evidence="1">
    <location>
        <begin position="31"/>
        <end position="48"/>
    </location>
</feature>